<feature type="domain" description="Peptide N-acetyl-beta-D-glucosaminyl asparaginase amidase A N-terminal" evidence="3">
    <location>
        <begin position="52"/>
        <end position="400"/>
    </location>
</feature>
<reference evidence="4" key="2">
    <citation type="journal article" date="2024" name="Plant">
        <title>Genomic evolution and insights into agronomic trait innovations of Sesamum species.</title>
        <authorList>
            <person name="Miao H."/>
            <person name="Wang L."/>
            <person name="Qu L."/>
            <person name="Liu H."/>
            <person name="Sun Y."/>
            <person name="Le M."/>
            <person name="Wang Q."/>
            <person name="Wei S."/>
            <person name="Zheng Y."/>
            <person name="Lin W."/>
            <person name="Duan Y."/>
            <person name="Cao H."/>
            <person name="Xiong S."/>
            <person name="Wang X."/>
            <person name="Wei L."/>
            <person name="Li C."/>
            <person name="Ma Q."/>
            <person name="Ju M."/>
            <person name="Zhao R."/>
            <person name="Li G."/>
            <person name="Mu C."/>
            <person name="Tian Q."/>
            <person name="Mei H."/>
            <person name="Zhang T."/>
            <person name="Gao T."/>
            <person name="Zhang H."/>
        </authorList>
    </citation>
    <scope>NUCLEOTIDE SEQUENCE</scope>
    <source>
        <strain evidence="4">3651</strain>
    </source>
</reference>
<protein>
    <submittedName>
        <fullName evidence="4">Peptide-N4-(N-acetyl-beta-glucosaminyl)asparagine amidase A</fullName>
    </submittedName>
</protein>
<dbReference type="Pfam" id="PF12222">
    <property type="entry name" value="PNGaseA"/>
    <property type="match status" value="1"/>
</dbReference>
<keyword evidence="2" id="KW-0732">Signal</keyword>
<evidence type="ECO:0000256" key="1">
    <source>
        <dbReference type="SAM" id="MobiDB-lite"/>
    </source>
</evidence>
<dbReference type="EMBL" id="JACGWO010000003">
    <property type="protein sequence ID" value="KAK4433350.1"/>
    <property type="molecule type" value="Genomic_DNA"/>
</dbReference>
<feature type="signal peptide" evidence="2">
    <location>
        <begin position="1"/>
        <end position="19"/>
    </location>
</feature>
<evidence type="ECO:0000313" key="4">
    <source>
        <dbReference type="EMBL" id="KAK4433350.1"/>
    </source>
</evidence>
<feature type="compositionally biased region" description="Polar residues" evidence="1">
    <location>
        <begin position="196"/>
        <end position="208"/>
    </location>
</feature>
<dbReference type="Proteomes" id="UP001293254">
    <property type="component" value="Unassembled WGS sequence"/>
</dbReference>
<accession>A0AAE1YMW0</accession>
<evidence type="ECO:0000256" key="2">
    <source>
        <dbReference type="SAM" id="SignalP"/>
    </source>
</evidence>
<name>A0AAE1YMW0_9LAMI</name>
<gene>
    <name evidence="4" type="ORF">Salat_1097300</name>
</gene>
<dbReference type="InterPro" id="IPR021102">
    <property type="entry name" value="PNGase_A"/>
</dbReference>
<dbReference type="InterPro" id="IPR056948">
    <property type="entry name" value="PNGaseA_N"/>
</dbReference>
<reference evidence="4" key="1">
    <citation type="submission" date="2020-06" db="EMBL/GenBank/DDBJ databases">
        <authorList>
            <person name="Li T."/>
            <person name="Hu X."/>
            <person name="Zhang T."/>
            <person name="Song X."/>
            <person name="Zhang H."/>
            <person name="Dai N."/>
            <person name="Sheng W."/>
            <person name="Hou X."/>
            <person name="Wei L."/>
        </authorList>
    </citation>
    <scope>NUCLEOTIDE SEQUENCE</scope>
    <source>
        <strain evidence="4">3651</strain>
        <tissue evidence="4">Leaf</tissue>
    </source>
</reference>
<keyword evidence="5" id="KW-1185">Reference proteome</keyword>
<dbReference type="PANTHER" id="PTHR31104">
    <property type="entry name" value="PEPTIDE-N4-(N-ACETYL-BETA-GLUCOSAMINYL)ASPARAGINE AMIDASE A PROTEIN"/>
    <property type="match status" value="1"/>
</dbReference>
<comment type="caution">
    <text evidence="4">The sequence shown here is derived from an EMBL/GenBank/DDBJ whole genome shotgun (WGS) entry which is preliminary data.</text>
</comment>
<dbReference type="AlphaFoldDB" id="A0AAE1YMW0"/>
<proteinExistence type="predicted"/>
<evidence type="ECO:0000259" key="3">
    <source>
        <dbReference type="Pfam" id="PF12222"/>
    </source>
</evidence>
<organism evidence="4 5">
    <name type="scientific">Sesamum alatum</name>
    <dbReference type="NCBI Taxonomy" id="300844"/>
    <lineage>
        <taxon>Eukaryota</taxon>
        <taxon>Viridiplantae</taxon>
        <taxon>Streptophyta</taxon>
        <taxon>Embryophyta</taxon>
        <taxon>Tracheophyta</taxon>
        <taxon>Spermatophyta</taxon>
        <taxon>Magnoliopsida</taxon>
        <taxon>eudicotyledons</taxon>
        <taxon>Gunneridae</taxon>
        <taxon>Pentapetalae</taxon>
        <taxon>asterids</taxon>
        <taxon>lamiids</taxon>
        <taxon>Lamiales</taxon>
        <taxon>Pedaliaceae</taxon>
        <taxon>Sesamum</taxon>
    </lineage>
</organism>
<feature type="region of interest" description="Disordered" evidence="1">
    <location>
        <begin position="192"/>
        <end position="223"/>
    </location>
</feature>
<feature type="chain" id="PRO_5041932156" evidence="2">
    <location>
        <begin position="20"/>
        <end position="598"/>
    </location>
</feature>
<sequence length="598" mass="66127">MHPSLLFFLLTLILPLSASSPPLHHSHFTKHRRKSTAPPQEYVAVTRPLPTDSLTPSCTLLILSHSFGNTTDLPPTNTTYSPPPDCTWSRAVLHLSAAANGSQHDRIAAVWLSEAELLRTSTPAPYSDGVFWNVRKDVTRYSSLLRQSNLFLSVMLQNAVTDVYTGFYAVNLTVLYYSIACNGNTMNAGGLPISQFPPNQKPTTENFQNGPAPPKPKNPLKLDENPADQIIPISATGEEGFWFKIESELDAVHQGIQIPLNTYRAVMEVYVSFHGNDEFWYNNPPDTYFESNGLPKTGSNGAYREVLVKLDGDIIGSVIPFPVIFAGGINPLFWEPVVSIGAFNLPSYEFDLTPFLGFLLDGEVHYFGFGVADAIPFWLLNANLHLWLDDGAGKVQAGAIKFDSPSSCLERESRFRQLDGEFEIQAERENEFSGWVYSSAGNFTTSVFTKLKFENKVKLNKNGTEKEVEQEVKVKKRVEIKNYNGDVVSTLRVERKYPLKIRSSSLPGATRNSFLVTTKLEQAVKEVEEDGNYKSSLVNSLKSSGWLFAQGGDVLSGAATTSQKYQVQGSVCYTRRILAGNGVIQTDTEGFLCQTAAS</sequence>
<evidence type="ECO:0000313" key="5">
    <source>
        <dbReference type="Proteomes" id="UP001293254"/>
    </source>
</evidence>